<dbReference type="InterPro" id="IPR054156">
    <property type="entry name" value="YxaF_TetR_C"/>
</dbReference>
<keyword evidence="3" id="KW-0804">Transcription</keyword>
<feature type="domain" description="HTH tetR-type" evidence="4">
    <location>
        <begin position="4"/>
        <end position="40"/>
    </location>
</feature>
<dbReference type="InterPro" id="IPR001647">
    <property type="entry name" value="HTH_TetR"/>
</dbReference>
<evidence type="ECO:0000259" key="4">
    <source>
        <dbReference type="Pfam" id="PF00440"/>
    </source>
</evidence>
<dbReference type="AlphaFoldDB" id="A0A1J5RSM0"/>
<evidence type="ECO:0000256" key="3">
    <source>
        <dbReference type="ARBA" id="ARBA00023163"/>
    </source>
</evidence>
<name>A0A1J5RSM0_9ZZZZ</name>
<feature type="domain" description="Transcriptional regulator LmrA/YxaF-like C-terminal" evidence="5">
    <location>
        <begin position="86"/>
        <end position="162"/>
    </location>
</feature>
<dbReference type="PANTHER" id="PTHR47506">
    <property type="entry name" value="TRANSCRIPTIONAL REGULATORY PROTEIN"/>
    <property type="match status" value="1"/>
</dbReference>
<dbReference type="GO" id="GO:0003677">
    <property type="term" value="F:DNA binding"/>
    <property type="evidence" value="ECO:0007669"/>
    <property type="project" value="UniProtKB-KW"/>
</dbReference>
<protein>
    <submittedName>
        <fullName evidence="6">Putative HTH-type transcriptional regulator YxaF</fullName>
    </submittedName>
</protein>
<organism evidence="6">
    <name type="scientific">mine drainage metagenome</name>
    <dbReference type="NCBI Taxonomy" id="410659"/>
    <lineage>
        <taxon>unclassified sequences</taxon>
        <taxon>metagenomes</taxon>
        <taxon>ecological metagenomes</taxon>
    </lineage>
</organism>
<evidence type="ECO:0000313" key="6">
    <source>
        <dbReference type="EMBL" id="OIQ94967.1"/>
    </source>
</evidence>
<dbReference type="InterPro" id="IPR009057">
    <property type="entry name" value="Homeodomain-like_sf"/>
</dbReference>
<keyword evidence="1" id="KW-0805">Transcription regulation</keyword>
<keyword evidence="2" id="KW-0238">DNA-binding</keyword>
<gene>
    <name evidence="6" type="primary">yxaF_4</name>
    <name evidence="6" type="ORF">GALL_230700</name>
</gene>
<comment type="caution">
    <text evidence="6">The sequence shown here is derived from an EMBL/GenBank/DDBJ whole genome shotgun (WGS) entry which is preliminary data.</text>
</comment>
<proteinExistence type="predicted"/>
<dbReference type="SUPFAM" id="SSF48498">
    <property type="entry name" value="Tetracyclin repressor-like, C-terminal domain"/>
    <property type="match status" value="1"/>
</dbReference>
<dbReference type="SUPFAM" id="SSF46689">
    <property type="entry name" value="Homeodomain-like"/>
    <property type="match status" value="1"/>
</dbReference>
<dbReference type="InterPro" id="IPR036271">
    <property type="entry name" value="Tet_transcr_reg_TetR-rel_C_sf"/>
</dbReference>
<reference evidence="6" key="1">
    <citation type="submission" date="2016-10" db="EMBL/GenBank/DDBJ databases">
        <title>Sequence of Gallionella enrichment culture.</title>
        <authorList>
            <person name="Poehlein A."/>
            <person name="Muehling M."/>
            <person name="Daniel R."/>
        </authorList>
    </citation>
    <scope>NUCLEOTIDE SEQUENCE</scope>
</reference>
<accession>A0A1J5RSM0</accession>
<dbReference type="EMBL" id="MLJW01000176">
    <property type="protein sequence ID" value="OIQ94967.1"/>
    <property type="molecule type" value="Genomic_DNA"/>
</dbReference>
<dbReference type="Gene3D" id="1.10.357.10">
    <property type="entry name" value="Tetracycline Repressor, domain 2"/>
    <property type="match status" value="1"/>
</dbReference>
<sequence length="173" mass="18899">MRDTFRRKGFDGASLADLAADTGLAKAGLYHRFPGGKLEMAEVVLTDAKVWMVEHVLDPLNAPGEARTKLIAMTKALREFYAEGSSPCLIGTLSVGEAFDHLQSRLCASLDALQQGIAFTLLQHGFSRQESARRAEDAVVRIQGSLVVSRVRADNSPFLRLMKSLPKALLSDR</sequence>
<evidence type="ECO:0000259" key="5">
    <source>
        <dbReference type="Pfam" id="PF21993"/>
    </source>
</evidence>
<dbReference type="Pfam" id="PF21993">
    <property type="entry name" value="TetR_C_13_2"/>
    <property type="match status" value="1"/>
</dbReference>
<evidence type="ECO:0000256" key="2">
    <source>
        <dbReference type="ARBA" id="ARBA00023125"/>
    </source>
</evidence>
<dbReference type="Pfam" id="PF00440">
    <property type="entry name" value="TetR_N"/>
    <property type="match status" value="1"/>
</dbReference>
<evidence type="ECO:0000256" key="1">
    <source>
        <dbReference type="ARBA" id="ARBA00023015"/>
    </source>
</evidence>
<dbReference type="PANTHER" id="PTHR47506:SF3">
    <property type="entry name" value="HTH-TYPE TRANSCRIPTIONAL REGULATOR LMRA"/>
    <property type="match status" value="1"/>
</dbReference>